<evidence type="ECO:0000256" key="5">
    <source>
        <dbReference type="ARBA" id="ARBA00023163"/>
    </source>
</evidence>
<keyword evidence="2 6" id="KW-0889">Transcription antitermination</keyword>
<keyword evidence="4 6" id="KW-0805">Transcription regulation</keyword>
<dbReference type="HAMAP" id="MF_00073">
    <property type="entry name" value="NusB"/>
    <property type="match status" value="1"/>
</dbReference>
<organism evidence="8 9">
    <name type="scientific">Alkalibacterium iburiense</name>
    <dbReference type="NCBI Taxonomy" id="290589"/>
    <lineage>
        <taxon>Bacteria</taxon>
        <taxon>Bacillati</taxon>
        <taxon>Bacillota</taxon>
        <taxon>Bacilli</taxon>
        <taxon>Lactobacillales</taxon>
        <taxon>Carnobacteriaceae</taxon>
        <taxon>Alkalibacterium</taxon>
    </lineage>
</organism>
<dbReference type="Pfam" id="PF01029">
    <property type="entry name" value="NusB"/>
    <property type="match status" value="1"/>
</dbReference>
<evidence type="ECO:0000313" key="8">
    <source>
        <dbReference type="EMBL" id="GAA0352567.1"/>
    </source>
</evidence>
<comment type="caution">
    <text evidence="8">The sequence shown here is derived from an EMBL/GenBank/DDBJ whole genome shotgun (WGS) entry which is preliminary data.</text>
</comment>
<evidence type="ECO:0000256" key="1">
    <source>
        <dbReference type="ARBA" id="ARBA00005952"/>
    </source>
</evidence>
<evidence type="ECO:0000259" key="7">
    <source>
        <dbReference type="Pfam" id="PF01029"/>
    </source>
</evidence>
<dbReference type="NCBIfam" id="TIGR01951">
    <property type="entry name" value="nusB"/>
    <property type="match status" value="1"/>
</dbReference>
<evidence type="ECO:0000256" key="2">
    <source>
        <dbReference type="ARBA" id="ARBA00022814"/>
    </source>
</evidence>
<dbReference type="PANTHER" id="PTHR11078">
    <property type="entry name" value="N UTILIZATION SUBSTANCE PROTEIN B-RELATED"/>
    <property type="match status" value="1"/>
</dbReference>
<evidence type="ECO:0000256" key="3">
    <source>
        <dbReference type="ARBA" id="ARBA00022884"/>
    </source>
</evidence>
<name>A0ABN0X1I7_9LACT</name>
<sequence length="159" mass="18165">MTTVRRVIREKAFQSLFQLSTHEDLTIEEAIQLSLDSTLTLNEERTPEEAMSLVLPEDKSTDNIVTDALSYLHTLVSGVQANKEAIDQAISQNLKKWSLNRLERTNLLLLRLAVYELLYQPEVDKRIVMNEAIELTKLYNDEKASKFVNGVLQSIANQM</sequence>
<protein>
    <recommendedName>
        <fullName evidence="6">Transcription antitermination protein NusB</fullName>
    </recommendedName>
    <alternativeName>
        <fullName evidence="6">Antitermination factor NusB</fullName>
    </alternativeName>
</protein>
<dbReference type="EMBL" id="BAAACW010000017">
    <property type="protein sequence ID" value="GAA0352567.1"/>
    <property type="molecule type" value="Genomic_DNA"/>
</dbReference>
<dbReference type="Proteomes" id="UP001501166">
    <property type="component" value="Unassembled WGS sequence"/>
</dbReference>
<proteinExistence type="inferred from homology"/>
<dbReference type="SUPFAM" id="SSF48013">
    <property type="entry name" value="NusB-like"/>
    <property type="match status" value="1"/>
</dbReference>
<keyword evidence="3 6" id="KW-0694">RNA-binding</keyword>
<dbReference type="InterPro" id="IPR006027">
    <property type="entry name" value="NusB_RsmB_TIM44"/>
</dbReference>
<dbReference type="InterPro" id="IPR011605">
    <property type="entry name" value="NusB_fam"/>
</dbReference>
<accession>A0ABN0X1I7</accession>
<dbReference type="RefSeq" id="WP_343753077.1">
    <property type="nucleotide sequence ID" value="NZ_BAAACW010000017.1"/>
</dbReference>
<feature type="domain" description="NusB/RsmB/TIM44" evidence="7">
    <location>
        <begin position="8"/>
        <end position="156"/>
    </location>
</feature>
<comment type="function">
    <text evidence="6">Involved in transcription antitermination. Required for transcription of ribosomal RNA (rRNA) genes. Binds specifically to the boxA antiterminator sequence of the ribosomal RNA (rrn) operons.</text>
</comment>
<reference evidence="8 9" key="1">
    <citation type="journal article" date="2019" name="Int. J. Syst. Evol. Microbiol.">
        <title>The Global Catalogue of Microorganisms (GCM) 10K type strain sequencing project: providing services to taxonomists for standard genome sequencing and annotation.</title>
        <authorList>
            <consortium name="The Broad Institute Genomics Platform"/>
            <consortium name="The Broad Institute Genome Sequencing Center for Infectious Disease"/>
            <person name="Wu L."/>
            <person name="Ma J."/>
        </authorList>
    </citation>
    <scope>NUCLEOTIDE SEQUENCE [LARGE SCALE GENOMIC DNA]</scope>
    <source>
        <strain evidence="8 9">JCM 12662</strain>
    </source>
</reference>
<dbReference type="PANTHER" id="PTHR11078:SF3">
    <property type="entry name" value="ANTITERMINATION NUSB DOMAIN-CONTAINING PROTEIN"/>
    <property type="match status" value="1"/>
</dbReference>
<dbReference type="Gene3D" id="1.10.940.10">
    <property type="entry name" value="NusB-like"/>
    <property type="match status" value="1"/>
</dbReference>
<dbReference type="InterPro" id="IPR035926">
    <property type="entry name" value="NusB-like_sf"/>
</dbReference>
<evidence type="ECO:0000313" key="9">
    <source>
        <dbReference type="Proteomes" id="UP001501166"/>
    </source>
</evidence>
<gene>
    <name evidence="6 8" type="primary">nusB</name>
    <name evidence="8" type="ORF">GCM10008932_01930</name>
</gene>
<evidence type="ECO:0000256" key="4">
    <source>
        <dbReference type="ARBA" id="ARBA00023015"/>
    </source>
</evidence>
<evidence type="ECO:0000256" key="6">
    <source>
        <dbReference type="HAMAP-Rule" id="MF_00073"/>
    </source>
</evidence>
<comment type="similarity">
    <text evidence="1 6">Belongs to the NusB family.</text>
</comment>
<keyword evidence="9" id="KW-1185">Reference proteome</keyword>
<keyword evidence="5 6" id="KW-0804">Transcription</keyword>